<proteinExistence type="predicted"/>
<sequence length="28" mass="3146">MIIDSRARPKNVIKTSLTSSVSDCMNMF</sequence>
<evidence type="ECO:0000313" key="1">
    <source>
        <dbReference type="EMBL" id="JAH40113.1"/>
    </source>
</evidence>
<dbReference type="EMBL" id="GBXM01068464">
    <property type="protein sequence ID" value="JAH40113.1"/>
    <property type="molecule type" value="Transcribed_RNA"/>
</dbReference>
<dbReference type="AlphaFoldDB" id="A0A0E9SHW5"/>
<reference evidence="1" key="1">
    <citation type="submission" date="2014-11" db="EMBL/GenBank/DDBJ databases">
        <authorList>
            <person name="Amaro Gonzalez C."/>
        </authorList>
    </citation>
    <scope>NUCLEOTIDE SEQUENCE</scope>
</reference>
<reference evidence="1" key="2">
    <citation type="journal article" date="2015" name="Fish Shellfish Immunol.">
        <title>Early steps in the European eel (Anguilla anguilla)-Vibrio vulnificus interaction in the gills: Role of the RtxA13 toxin.</title>
        <authorList>
            <person name="Callol A."/>
            <person name="Pajuelo D."/>
            <person name="Ebbesson L."/>
            <person name="Teles M."/>
            <person name="MacKenzie S."/>
            <person name="Amaro C."/>
        </authorList>
    </citation>
    <scope>NUCLEOTIDE SEQUENCE</scope>
</reference>
<protein>
    <submittedName>
        <fullName evidence="1">Uncharacterized protein</fullName>
    </submittedName>
</protein>
<organism evidence="1">
    <name type="scientific">Anguilla anguilla</name>
    <name type="common">European freshwater eel</name>
    <name type="synonym">Muraena anguilla</name>
    <dbReference type="NCBI Taxonomy" id="7936"/>
    <lineage>
        <taxon>Eukaryota</taxon>
        <taxon>Metazoa</taxon>
        <taxon>Chordata</taxon>
        <taxon>Craniata</taxon>
        <taxon>Vertebrata</taxon>
        <taxon>Euteleostomi</taxon>
        <taxon>Actinopterygii</taxon>
        <taxon>Neopterygii</taxon>
        <taxon>Teleostei</taxon>
        <taxon>Anguilliformes</taxon>
        <taxon>Anguillidae</taxon>
        <taxon>Anguilla</taxon>
    </lineage>
</organism>
<name>A0A0E9SHW5_ANGAN</name>
<accession>A0A0E9SHW5</accession>